<keyword evidence="2" id="KW-0472">Membrane</keyword>
<keyword evidence="4" id="KW-1185">Reference proteome</keyword>
<dbReference type="Proteomes" id="UP000521943">
    <property type="component" value="Unassembled WGS sequence"/>
</dbReference>
<feature type="compositionally biased region" description="Basic and acidic residues" evidence="1">
    <location>
        <begin position="323"/>
        <end position="339"/>
    </location>
</feature>
<protein>
    <submittedName>
        <fullName evidence="3">Uncharacterized protein</fullName>
    </submittedName>
</protein>
<proteinExistence type="predicted"/>
<sequence>MPFSYRDWIFGGKVFCCCLPVRFGVISMSALGILVAGLLSIVLWFEVSAMANMTPGEKAAFVIAGIIETLLFIGSILGRVFVGAIVRKQVFLQTYAYFLYVHFFLNVGAAAYLFVMLGKFQDNASRVACDETITDGGTREDCQGLLRVTTTVYIVIASVVLFLEGYGAIIITRYLNLVKKEKRMLRESKRATDSAFSLQPLTRSFYGASNDSRIYSPLNQQEHVYDPYLDAQLPGRPGHSRQVSEGQEFDPYREVVRSAGPSHSRFTTDQTFVDAPEDPSRPAPPIEAGYGGGFWTHRDISEEEKGRLSRTESENPEASIIIRVEDLSDDERARRRSEIKTPYGPPPSEEPEIDTLPQYVAFPSPTHTPESIPMPTKQQSEDDGNLLR</sequence>
<keyword evidence="2" id="KW-0812">Transmembrane</keyword>
<feature type="transmembrane region" description="Helical" evidence="2">
    <location>
        <begin position="153"/>
        <end position="176"/>
    </location>
</feature>
<evidence type="ECO:0000256" key="2">
    <source>
        <dbReference type="SAM" id="Phobius"/>
    </source>
</evidence>
<evidence type="ECO:0000313" key="4">
    <source>
        <dbReference type="Proteomes" id="UP000521943"/>
    </source>
</evidence>
<organism evidence="3 4">
    <name type="scientific">Ephemerocybe angulata</name>
    <dbReference type="NCBI Taxonomy" id="980116"/>
    <lineage>
        <taxon>Eukaryota</taxon>
        <taxon>Fungi</taxon>
        <taxon>Dikarya</taxon>
        <taxon>Basidiomycota</taxon>
        <taxon>Agaricomycotina</taxon>
        <taxon>Agaricomycetes</taxon>
        <taxon>Agaricomycetidae</taxon>
        <taxon>Agaricales</taxon>
        <taxon>Agaricineae</taxon>
        <taxon>Psathyrellaceae</taxon>
        <taxon>Ephemerocybe</taxon>
    </lineage>
</organism>
<feature type="transmembrane region" description="Helical" evidence="2">
    <location>
        <begin position="94"/>
        <end position="115"/>
    </location>
</feature>
<dbReference type="EMBL" id="JACGCI010000010">
    <property type="protein sequence ID" value="KAF6761225.1"/>
    <property type="molecule type" value="Genomic_DNA"/>
</dbReference>
<dbReference type="OrthoDB" id="3249582at2759"/>
<evidence type="ECO:0000256" key="1">
    <source>
        <dbReference type="SAM" id="MobiDB-lite"/>
    </source>
</evidence>
<accession>A0A8H6MAL2</accession>
<feature type="transmembrane region" description="Helical" evidence="2">
    <location>
        <begin position="21"/>
        <end position="47"/>
    </location>
</feature>
<keyword evidence="2" id="KW-1133">Transmembrane helix</keyword>
<feature type="transmembrane region" description="Helical" evidence="2">
    <location>
        <begin position="59"/>
        <end position="82"/>
    </location>
</feature>
<comment type="caution">
    <text evidence="3">The sequence shown here is derived from an EMBL/GenBank/DDBJ whole genome shotgun (WGS) entry which is preliminary data.</text>
</comment>
<name>A0A8H6MAL2_9AGAR</name>
<feature type="compositionally biased region" description="Basic and acidic residues" evidence="1">
    <location>
        <begin position="296"/>
        <end position="313"/>
    </location>
</feature>
<evidence type="ECO:0000313" key="3">
    <source>
        <dbReference type="EMBL" id="KAF6761225.1"/>
    </source>
</evidence>
<feature type="region of interest" description="Disordered" evidence="1">
    <location>
        <begin position="229"/>
        <end position="388"/>
    </location>
</feature>
<dbReference type="AlphaFoldDB" id="A0A8H6MAL2"/>
<reference evidence="3 4" key="1">
    <citation type="submission" date="2020-07" db="EMBL/GenBank/DDBJ databases">
        <title>Comparative genomics of pyrophilous fungi reveals a link between fire events and developmental genes.</title>
        <authorList>
            <consortium name="DOE Joint Genome Institute"/>
            <person name="Steindorff A.S."/>
            <person name="Carver A."/>
            <person name="Calhoun S."/>
            <person name="Stillman K."/>
            <person name="Liu H."/>
            <person name="Lipzen A."/>
            <person name="Pangilinan J."/>
            <person name="Labutti K."/>
            <person name="Bruns T.D."/>
            <person name="Grigoriev I.V."/>
        </authorList>
    </citation>
    <scope>NUCLEOTIDE SEQUENCE [LARGE SCALE GENOMIC DNA]</scope>
    <source>
        <strain evidence="3 4">CBS 144469</strain>
    </source>
</reference>
<gene>
    <name evidence="3" type="ORF">DFP72DRAFT_1090117</name>
</gene>